<dbReference type="Pfam" id="PF13558">
    <property type="entry name" value="SbcC_Walker_B"/>
    <property type="match status" value="1"/>
</dbReference>
<dbReference type="GO" id="GO:0006302">
    <property type="term" value="P:double-strand break repair"/>
    <property type="evidence" value="ECO:0007669"/>
    <property type="project" value="InterPro"/>
</dbReference>
<evidence type="ECO:0000313" key="8">
    <source>
        <dbReference type="Proteomes" id="UP000516404"/>
    </source>
</evidence>
<evidence type="ECO:0000259" key="6">
    <source>
        <dbReference type="Pfam" id="PF13476"/>
    </source>
</evidence>
<protein>
    <recommendedName>
        <fullName evidence="3">Nuclease SbcCD subunit C</fullName>
    </recommendedName>
</protein>
<reference evidence="7 8" key="1">
    <citation type="submission" date="2020-09" db="EMBL/GenBank/DDBJ databases">
        <title>Investigation of environmental microbes.</title>
        <authorList>
            <person name="Ou Y."/>
            <person name="Kang Q."/>
        </authorList>
    </citation>
    <scope>NUCLEOTIDE SEQUENCE [LARGE SCALE GENOMIC DNA]</scope>
    <source>
        <strain evidence="7 8">KJZ-14</strain>
    </source>
</reference>
<feature type="region of interest" description="Disordered" evidence="5">
    <location>
        <begin position="502"/>
        <end position="523"/>
    </location>
</feature>
<proteinExistence type="inferred from homology"/>
<evidence type="ECO:0000256" key="1">
    <source>
        <dbReference type="ARBA" id="ARBA00006930"/>
    </source>
</evidence>
<dbReference type="GeneID" id="96623543"/>
<evidence type="ECO:0000256" key="5">
    <source>
        <dbReference type="SAM" id="MobiDB-lite"/>
    </source>
</evidence>
<dbReference type="GO" id="GO:0016887">
    <property type="term" value="F:ATP hydrolysis activity"/>
    <property type="evidence" value="ECO:0007669"/>
    <property type="project" value="InterPro"/>
</dbReference>
<sequence length="1044" mass="117544">MIIHQLTLNAYGPFAGKETLNFDVLNDAGLFLLNGPTGAGKSSILDALCYALYGTTSTGRPDLRSHFAAENEVPWVELECTISGVRYRIYRSPEWMRPSTRSKYGAVKEHAKTQLDRWEDGEWVSISSRNDEAGAYIEQTIGLKREQFVQVILLPQGEFAKFLNSSSTEREGLLKKLFGSYEYEQIQAELMARALAAKNRAETSLRQLEELESQLDDAFSRARIREAQEFLDAHSAEDTETPVEPVAQSLQELPEETDHPQEAENLPAFVTKHRAYLLEVNNSLDALSTVRSGLDQQLPEARQKHRQLADRAKDWDTYHLLLARKEELGQQSENIEQLKVRAQRAEQAAEIHAYIETATAAHQDADAAQDDHQRTRTSAAERLRRIVEAAEPQHPEATLKTVSAEKLDEETLQQPLTELEALVTAEQQRVETQKNLAKLRAEAERRRVQWNQEDVQLKDAQEQRDSISQELEALEHIAVELERALTTEKTSARIVELSQSLERATQQREQRKSALHDAERTRTQRAQVAEQLQRDRYAQAAFTLAQQLNDEHPCPVCGSQEHPRPATVNGGERVVEQHDIDTALELRQQAESTVQKALQAVAESTAEVQALTEQGAVELATAQQQHQHNQQQVRELKTQNARAQQLRTQRQSIELQIQTLTQTLQELNDQLKTLEGSVQADQHREKHLSEQLEHKQQEHTSFSERLANMRALTKDIAQLHAHHQAVESAHIRLRTAQENLSQAIEKSALDSAEEAKAAFLPSHKRVQMREEIQNYDAAWARLLGQLETETMHNIAQRIENQETRPAAEDIEDAARRVEHLETAKEESVSLSSSLDGTRQNLESIQQRYTQQMAESQTIVQSAQTWRHLADTANGTDADNQLKMTLTTYVLAAQLQDVATSASLHLNAMTHGRYTLEYSTEREKGRGSKKSGLGIVVKDAWHDKVRPTKSLSGGETFMASLALALGLAEVVQHRNGGISIDTLFVDEGFGSLDDSTLEEVMGTLDSLRENGRVIGLISHVSEMKNRITTQVQVRRSPEGSHIVAP</sequence>
<dbReference type="AlphaFoldDB" id="A0A7H2BFY5"/>
<evidence type="ECO:0000256" key="3">
    <source>
        <dbReference type="ARBA" id="ARBA00013368"/>
    </source>
</evidence>
<dbReference type="InterPro" id="IPR027417">
    <property type="entry name" value="P-loop_NTPase"/>
</dbReference>
<feature type="compositionally biased region" description="Basic and acidic residues" evidence="5">
    <location>
        <begin position="505"/>
        <end position="522"/>
    </location>
</feature>
<dbReference type="PANTHER" id="PTHR32114">
    <property type="entry name" value="ABC TRANSPORTER ABCH.3"/>
    <property type="match status" value="1"/>
</dbReference>
<gene>
    <name evidence="7" type="ORF">IDM49_04790</name>
</gene>
<accession>A0A7H2BFY5</accession>
<dbReference type="EMBL" id="CP061539">
    <property type="protein sequence ID" value="QNV38581.1"/>
    <property type="molecule type" value="Genomic_DNA"/>
</dbReference>
<dbReference type="KEGG" id="rter:IDM49_04790"/>
<dbReference type="InterPro" id="IPR038729">
    <property type="entry name" value="Rad50/SbcC_AAA"/>
</dbReference>
<feature type="domain" description="Rad50/SbcC-type AAA" evidence="6">
    <location>
        <begin position="5"/>
        <end position="215"/>
    </location>
</feature>
<dbReference type="PANTHER" id="PTHR32114:SF2">
    <property type="entry name" value="ABC TRANSPORTER ABCH.3"/>
    <property type="match status" value="1"/>
</dbReference>
<keyword evidence="8" id="KW-1185">Reference proteome</keyword>
<dbReference type="Proteomes" id="UP000516404">
    <property type="component" value="Chromosome"/>
</dbReference>
<organism evidence="7 8">
    <name type="scientific">Rothia terrae</name>
    <dbReference type="NCBI Taxonomy" id="396015"/>
    <lineage>
        <taxon>Bacteria</taxon>
        <taxon>Bacillati</taxon>
        <taxon>Actinomycetota</taxon>
        <taxon>Actinomycetes</taxon>
        <taxon>Micrococcales</taxon>
        <taxon>Micrococcaceae</taxon>
        <taxon>Rothia</taxon>
    </lineage>
</organism>
<dbReference type="Gene3D" id="3.40.50.300">
    <property type="entry name" value="P-loop containing nucleotide triphosphate hydrolases"/>
    <property type="match status" value="2"/>
</dbReference>
<dbReference type="Pfam" id="PF13476">
    <property type="entry name" value="AAA_23"/>
    <property type="match status" value="1"/>
</dbReference>
<feature type="coiled-coil region" evidence="4">
    <location>
        <begin position="191"/>
        <end position="228"/>
    </location>
</feature>
<evidence type="ECO:0000256" key="4">
    <source>
        <dbReference type="SAM" id="Coils"/>
    </source>
</evidence>
<comment type="subunit">
    <text evidence="2">Heterodimer of SbcC and SbcD.</text>
</comment>
<comment type="similarity">
    <text evidence="1">Belongs to the SMC family. SbcC subfamily.</text>
</comment>
<evidence type="ECO:0000313" key="7">
    <source>
        <dbReference type="EMBL" id="QNV38581.1"/>
    </source>
</evidence>
<feature type="coiled-coil region" evidence="4">
    <location>
        <begin position="580"/>
        <end position="684"/>
    </location>
</feature>
<dbReference type="SUPFAM" id="SSF52540">
    <property type="entry name" value="P-loop containing nucleoside triphosphate hydrolases"/>
    <property type="match status" value="1"/>
</dbReference>
<dbReference type="RefSeq" id="WP_190725213.1">
    <property type="nucleotide sequence ID" value="NZ_CP061539.1"/>
</dbReference>
<name>A0A7H2BFY5_9MICC</name>
<evidence type="ECO:0000256" key="2">
    <source>
        <dbReference type="ARBA" id="ARBA00011322"/>
    </source>
</evidence>
<keyword evidence="4" id="KW-0175">Coiled coil</keyword>